<dbReference type="EMBL" id="UGQM01000001">
    <property type="protein sequence ID" value="STZ46580.1"/>
    <property type="molecule type" value="Genomic_DNA"/>
</dbReference>
<evidence type="ECO:0000259" key="5">
    <source>
        <dbReference type="Pfam" id="PF00296"/>
    </source>
</evidence>
<sequence>MTSETSRPIRIGVQLQPQHSPRYDLMRGAVRRCEDIGVDVVFNWDHFFPLYGDPDGAHFECWTMLGAWAEQTSRVEIGALVTCNSYRNPELLADMARTVDHISDGRLILGIGSGWKQKDYDEYGYEFGTVGSRLDDLAAALPRIESRLSKLNPQPVRDIPVLIGGGGERKTLRMVAQHAHIWHSFSDTETYPRKSEILARHCADVGRDPDAIERSAEAKGRTEDALLENAAALTSLGVSMLTVGVNGPDYDLSQAETLCRWRDSHTAAG</sequence>
<dbReference type="GO" id="GO:0008726">
    <property type="term" value="F:alkanesulfonate monooxygenase activity"/>
    <property type="evidence" value="ECO:0007669"/>
    <property type="project" value="TreeGrafter"/>
</dbReference>
<dbReference type="EC" id="1.2.-.-" evidence="6"/>
<dbReference type="Proteomes" id="UP000254291">
    <property type="component" value="Unassembled WGS sequence"/>
</dbReference>
<dbReference type="CDD" id="cd01097">
    <property type="entry name" value="Tetrahydromethanopterin_reductase"/>
    <property type="match status" value="1"/>
</dbReference>
<dbReference type="RefSeq" id="WP_115328809.1">
    <property type="nucleotide sequence ID" value="NZ_JACKST010000022.1"/>
</dbReference>
<dbReference type="AlphaFoldDB" id="A0A378SV14"/>
<dbReference type="Pfam" id="PF00296">
    <property type="entry name" value="Bac_luciferase"/>
    <property type="match status" value="1"/>
</dbReference>
<dbReference type="InterPro" id="IPR022480">
    <property type="entry name" value="F420_MSMEG2906"/>
</dbReference>
<dbReference type="Gene3D" id="3.20.20.30">
    <property type="entry name" value="Luciferase-like domain"/>
    <property type="match status" value="1"/>
</dbReference>
<dbReference type="InterPro" id="IPR036661">
    <property type="entry name" value="Luciferase-like_sf"/>
</dbReference>
<dbReference type="PANTHER" id="PTHR42847:SF8">
    <property type="entry name" value="CONSERVED PROTEIN"/>
    <property type="match status" value="1"/>
</dbReference>
<accession>A0A378SV14</accession>
<keyword evidence="1" id="KW-0285">Flavoprotein</keyword>
<keyword evidence="4" id="KW-0503">Monooxygenase</keyword>
<protein>
    <submittedName>
        <fullName evidence="6">F420-dependent methylene-tetrahydromethanopterin reductase</fullName>
        <ecNumber evidence="6">1.2.-.-</ecNumber>
    </submittedName>
</protein>
<reference evidence="6 7" key="1">
    <citation type="submission" date="2018-06" db="EMBL/GenBank/DDBJ databases">
        <authorList>
            <consortium name="Pathogen Informatics"/>
            <person name="Doyle S."/>
        </authorList>
    </citation>
    <scope>NUCLEOTIDE SEQUENCE [LARGE SCALE GENOMIC DNA]</scope>
    <source>
        <strain evidence="6 7">NCTC10742</strain>
    </source>
</reference>
<organism evidence="6 7">
    <name type="scientific">Mycolicibacterium gilvum</name>
    <dbReference type="NCBI Taxonomy" id="1804"/>
    <lineage>
        <taxon>Bacteria</taxon>
        <taxon>Bacillati</taxon>
        <taxon>Actinomycetota</taxon>
        <taxon>Actinomycetes</taxon>
        <taxon>Mycobacteriales</taxon>
        <taxon>Mycobacteriaceae</taxon>
        <taxon>Mycolicibacterium</taxon>
    </lineage>
</organism>
<evidence type="ECO:0000256" key="3">
    <source>
        <dbReference type="ARBA" id="ARBA00023002"/>
    </source>
</evidence>
<dbReference type="InterPro" id="IPR050172">
    <property type="entry name" value="SsuD_RutA_monooxygenase"/>
</dbReference>
<evidence type="ECO:0000256" key="1">
    <source>
        <dbReference type="ARBA" id="ARBA00022630"/>
    </source>
</evidence>
<gene>
    <name evidence="6" type="ORF">NCTC10742_05851</name>
</gene>
<proteinExistence type="predicted"/>
<evidence type="ECO:0000313" key="6">
    <source>
        <dbReference type="EMBL" id="STZ46580.1"/>
    </source>
</evidence>
<evidence type="ECO:0000256" key="4">
    <source>
        <dbReference type="ARBA" id="ARBA00023033"/>
    </source>
</evidence>
<evidence type="ECO:0000256" key="2">
    <source>
        <dbReference type="ARBA" id="ARBA00022643"/>
    </source>
</evidence>
<keyword evidence="2" id="KW-0288">FMN</keyword>
<dbReference type="GO" id="GO:0046306">
    <property type="term" value="P:alkanesulfonate catabolic process"/>
    <property type="evidence" value="ECO:0007669"/>
    <property type="project" value="TreeGrafter"/>
</dbReference>
<dbReference type="SUPFAM" id="SSF51679">
    <property type="entry name" value="Bacterial luciferase-like"/>
    <property type="match status" value="1"/>
</dbReference>
<dbReference type="NCBIfam" id="TIGR03856">
    <property type="entry name" value="F420_MSMEG_2906"/>
    <property type="match status" value="1"/>
</dbReference>
<evidence type="ECO:0000313" key="7">
    <source>
        <dbReference type="Proteomes" id="UP000254291"/>
    </source>
</evidence>
<name>A0A378SV14_9MYCO</name>
<keyword evidence="3 6" id="KW-0560">Oxidoreductase</keyword>
<dbReference type="InterPro" id="IPR011251">
    <property type="entry name" value="Luciferase-like_dom"/>
</dbReference>
<feature type="domain" description="Luciferase-like" evidence="5">
    <location>
        <begin position="12"/>
        <end position="230"/>
    </location>
</feature>
<dbReference type="PANTHER" id="PTHR42847">
    <property type="entry name" value="ALKANESULFONATE MONOOXYGENASE"/>
    <property type="match status" value="1"/>
</dbReference>